<dbReference type="OrthoDB" id="6378821at2"/>
<sequence>MKDAELCRWLLEVNEPWEVSRVRVDTHSREVHAYLSSGKSWFGRYLGEQPRSRWRHTNIGAYKTYIHASLPEQDGQAPQAFLGKGASDFTHGLARRVIQCLQDGLRYRQVCALLDIDIHLAWQIKHAIESGQLAATDTELLARLQLDDSAGQTASTIPASDDRAWLRLLAPDCPLEIRLLSLKLLLARARQDFARAHDPDMQILRINELRRFFIKHEKHLQHEIAQLNNDRQQATEGDQP</sequence>
<evidence type="ECO:0000313" key="2">
    <source>
        <dbReference type="Proteomes" id="UP000198784"/>
    </source>
</evidence>
<protein>
    <submittedName>
        <fullName evidence="1">Uncharacterized protein</fullName>
    </submittedName>
</protein>
<dbReference type="EMBL" id="FOWX01000012">
    <property type="protein sequence ID" value="SFP54787.1"/>
    <property type="molecule type" value="Genomic_DNA"/>
</dbReference>
<name>A0A1I5R8W8_9PSED</name>
<dbReference type="Proteomes" id="UP000198784">
    <property type="component" value="Unassembled WGS sequence"/>
</dbReference>
<dbReference type="STRING" id="289003.SAMN05216190_112123"/>
<proteinExistence type="predicted"/>
<reference evidence="2" key="1">
    <citation type="submission" date="2016-10" db="EMBL/GenBank/DDBJ databases">
        <authorList>
            <person name="Varghese N."/>
            <person name="Submissions S."/>
        </authorList>
    </citation>
    <scope>NUCLEOTIDE SEQUENCE [LARGE SCALE GENOMIC DNA]</scope>
    <source>
        <strain evidence="2">DSM 17834</strain>
    </source>
</reference>
<gene>
    <name evidence="1" type="ORF">SAMN05216190_112123</name>
</gene>
<dbReference type="AlphaFoldDB" id="A0A1I5R8W8"/>
<keyword evidence="2" id="KW-1185">Reference proteome</keyword>
<evidence type="ECO:0000313" key="1">
    <source>
        <dbReference type="EMBL" id="SFP54787.1"/>
    </source>
</evidence>
<accession>A0A1I5R8W8</accession>
<organism evidence="1 2">
    <name type="scientific">Pseudomonas borbori</name>
    <dbReference type="NCBI Taxonomy" id="289003"/>
    <lineage>
        <taxon>Bacteria</taxon>
        <taxon>Pseudomonadati</taxon>
        <taxon>Pseudomonadota</taxon>
        <taxon>Gammaproteobacteria</taxon>
        <taxon>Pseudomonadales</taxon>
        <taxon>Pseudomonadaceae</taxon>
        <taxon>Pseudomonas</taxon>
    </lineage>
</organism>
<dbReference type="RefSeq" id="WP_090500924.1">
    <property type="nucleotide sequence ID" value="NZ_FOWX01000012.1"/>
</dbReference>